<evidence type="ECO:0000313" key="2">
    <source>
        <dbReference type="Proteomes" id="UP001169066"/>
    </source>
</evidence>
<dbReference type="EMBL" id="JAQIBC010000009">
    <property type="protein sequence ID" value="MDM5264543.1"/>
    <property type="molecule type" value="Genomic_DNA"/>
</dbReference>
<dbReference type="Proteomes" id="UP001169066">
    <property type="component" value="Unassembled WGS sequence"/>
</dbReference>
<gene>
    <name evidence="1" type="ORF">PF327_10095</name>
</gene>
<reference evidence="1" key="1">
    <citation type="submission" date="2023-01" db="EMBL/GenBank/DDBJ databases">
        <title>Sulfurovum sp. XTW-4 genome assembly.</title>
        <authorList>
            <person name="Wang J."/>
        </authorList>
    </citation>
    <scope>NUCLEOTIDE SEQUENCE</scope>
    <source>
        <strain evidence="1">XTW-4</strain>
    </source>
</reference>
<name>A0ABT7QTY5_9BACT</name>
<dbReference type="RefSeq" id="WP_008241925.1">
    <property type="nucleotide sequence ID" value="NZ_JAQIBC010000009.1"/>
</dbReference>
<keyword evidence="2" id="KW-1185">Reference proteome</keyword>
<protein>
    <submittedName>
        <fullName evidence="1">Uncharacterized protein</fullName>
    </submittedName>
</protein>
<organism evidence="1 2">
    <name type="scientific">Sulfurovum xiamenensis</name>
    <dbReference type="NCBI Taxonomy" id="3019066"/>
    <lineage>
        <taxon>Bacteria</taxon>
        <taxon>Pseudomonadati</taxon>
        <taxon>Campylobacterota</taxon>
        <taxon>Epsilonproteobacteria</taxon>
        <taxon>Campylobacterales</taxon>
        <taxon>Sulfurovaceae</taxon>
        <taxon>Sulfurovum</taxon>
    </lineage>
</organism>
<sequence length="100" mass="11787">MSPTNKELQLRKNCQLYVYLLVSQGKEVPEEVQECADSYDFDFLVDCVPQLSNEIENLDSDTFDKIMNNKESEKARELAYWWEMHQMANNLGEKIVKTYL</sequence>
<accession>A0ABT7QTY5</accession>
<proteinExistence type="predicted"/>
<comment type="caution">
    <text evidence="1">The sequence shown here is derived from an EMBL/GenBank/DDBJ whole genome shotgun (WGS) entry which is preliminary data.</text>
</comment>
<evidence type="ECO:0000313" key="1">
    <source>
        <dbReference type="EMBL" id="MDM5264543.1"/>
    </source>
</evidence>